<gene>
    <name evidence="2" type="ORF">B456_010G192800</name>
</gene>
<dbReference type="Proteomes" id="UP000032304">
    <property type="component" value="Chromosome 10"/>
</dbReference>
<dbReference type="AlphaFoldDB" id="A0A0D2UHG8"/>
<sequence>MPCDGSRFDVIIEKKIPLVLSVRALAMVNFGAKDTIPSHFQQRKIHIHNAQVITFLNQATMLNNLMPVALRTRSKRRKALCGDSSKQMKKTLAVEEVHLVATNMATPQSSVNDKMSLAFLKMVTDHDTKSMLAIFFQKPH</sequence>
<protein>
    <recommendedName>
        <fullName evidence="1">UPF0261 domain-containing protein</fullName>
    </recommendedName>
</protein>
<dbReference type="InterPro" id="IPR051353">
    <property type="entry name" value="Tobamovirus_resist_UPF0261"/>
</dbReference>
<evidence type="ECO:0000313" key="2">
    <source>
        <dbReference type="EMBL" id="KJB67481.1"/>
    </source>
</evidence>
<dbReference type="Pfam" id="PF23189">
    <property type="entry name" value="UPF0261_C"/>
    <property type="match status" value="1"/>
</dbReference>
<reference evidence="2 3" key="1">
    <citation type="journal article" date="2012" name="Nature">
        <title>Repeated polyploidization of Gossypium genomes and the evolution of spinnable cotton fibres.</title>
        <authorList>
            <person name="Paterson A.H."/>
            <person name="Wendel J.F."/>
            <person name="Gundlach H."/>
            <person name="Guo H."/>
            <person name="Jenkins J."/>
            <person name="Jin D."/>
            <person name="Llewellyn D."/>
            <person name="Showmaker K.C."/>
            <person name="Shu S."/>
            <person name="Udall J."/>
            <person name="Yoo M.J."/>
            <person name="Byers R."/>
            <person name="Chen W."/>
            <person name="Doron-Faigenboim A."/>
            <person name="Duke M.V."/>
            <person name="Gong L."/>
            <person name="Grimwood J."/>
            <person name="Grover C."/>
            <person name="Grupp K."/>
            <person name="Hu G."/>
            <person name="Lee T.H."/>
            <person name="Li J."/>
            <person name="Lin L."/>
            <person name="Liu T."/>
            <person name="Marler B.S."/>
            <person name="Page J.T."/>
            <person name="Roberts A.W."/>
            <person name="Romanel E."/>
            <person name="Sanders W.S."/>
            <person name="Szadkowski E."/>
            <person name="Tan X."/>
            <person name="Tang H."/>
            <person name="Xu C."/>
            <person name="Wang J."/>
            <person name="Wang Z."/>
            <person name="Zhang D."/>
            <person name="Zhang L."/>
            <person name="Ashrafi H."/>
            <person name="Bedon F."/>
            <person name="Bowers J.E."/>
            <person name="Brubaker C.L."/>
            <person name="Chee P.W."/>
            <person name="Das S."/>
            <person name="Gingle A.R."/>
            <person name="Haigler C.H."/>
            <person name="Harker D."/>
            <person name="Hoffmann L.V."/>
            <person name="Hovav R."/>
            <person name="Jones D.C."/>
            <person name="Lemke C."/>
            <person name="Mansoor S."/>
            <person name="ur Rahman M."/>
            <person name="Rainville L.N."/>
            <person name="Rambani A."/>
            <person name="Reddy U.K."/>
            <person name="Rong J.K."/>
            <person name="Saranga Y."/>
            <person name="Scheffler B.E."/>
            <person name="Scheffler J.A."/>
            <person name="Stelly D.M."/>
            <person name="Triplett B.A."/>
            <person name="Van Deynze A."/>
            <person name="Vaslin M.F."/>
            <person name="Waghmare V.N."/>
            <person name="Walford S.A."/>
            <person name="Wright R.J."/>
            <person name="Zaki E.A."/>
            <person name="Zhang T."/>
            <person name="Dennis E.S."/>
            <person name="Mayer K.F."/>
            <person name="Peterson D.G."/>
            <person name="Rokhsar D.S."/>
            <person name="Wang X."/>
            <person name="Schmutz J."/>
        </authorList>
    </citation>
    <scope>NUCLEOTIDE SEQUENCE [LARGE SCALE GENOMIC DNA]</scope>
</reference>
<proteinExistence type="predicted"/>
<name>A0A0D2UHG8_GOSRA</name>
<dbReference type="PANTHER" id="PTHR31862">
    <property type="entry name" value="UPF0261 DOMAIN PROTEIN (AFU_ORTHOLOGUE AFUA_1G10120)"/>
    <property type="match status" value="1"/>
</dbReference>
<evidence type="ECO:0000313" key="3">
    <source>
        <dbReference type="Proteomes" id="UP000032304"/>
    </source>
</evidence>
<dbReference type="Gene3D" id="3.40.50.12030">
    <property type="entry name" value="Uncharacterised protein family UPF0261, NC domain"/>
    <property type="match status" value="1"/>
</dbReference>
<dbReference type="InterPro" id="IPR056778">
    <property type="entry name" value="UPF0261_C"/>
</dbReference>
<dbReference type="PANTHER" id="PTHR31862:SF1">
    <property type="entry name" value="UPF0261 DOMAIN PROTEIN (AFU_ORTHOLOGUE AFUA_1G10120)"/>
    <property type="match status" value="1"/>
</dbReference>
<dbReference type="Gramene" id="KJB67481">
    <property type="protein sequence ID" value="KJB67481"/>
    <property type="gene ID" value="B456_010G192800"/>
</dbReference>
<dbReference type="STRING" id="29730.A0A0D2UHG8"/>
<accession>A0A0D2UHG8</accession>
<evidence type="ECO:0000259" key="1">
    <source>
        <dbReference type="Pfam" id="PF23189"/>
    </source>
</evidence>
<dbReference type="EMBL" id="CM001749">
    <property type="protein sequence ID" value="KJB67481.1"/>
    <property type="molecule type" value="Genomic_DNA"/>
</dbReference>
<organism evidence="2 3">
    <name type="scientific">Gossypium raimondii</name>
    <name type="common">Peruvian cotton</name>
    <name type="synonym">Gossypium klotzschianum subsp. raimondii</name>
    <dbReference type="NCBI Taxonomy" id="29730"/>
    <lineage>
        <taxon>Eukaryota</taxon>
        <taxon>Viridiplantae</taxon>
        <taxon>Streptophyta</taxon>
        <taxon>Embryophyta</taxon>
        <taxon>Tracheophyta</taxon>
        <taxon>Spermatophyta</taxon>
        <taxon>Magnoliopsida</taxon>
        <taxon>eudicotyledons</taxon>
        <taxon>Gunneridae</taxon>
        <taxon>Pentapetalae</taxon>
        <taxon>rosids</taxon>
        <taxon>malvids</taxon>
        <taxon>Malvales</taxon>
        <taxon>Malvaceae</taxon>
        <taxon>Malvoideae</taxon>
        <taxon>Gossypium</taxon>
    </lineage>
</organism>
<feature type="domain" description="UPF0261" evidence="1">
    <location>
        <begin position="1"/>
        <end position="55"/>
    </location>
</feature>
<keyword evidence="3" id="KW-1185">Reference proteome</keyword>